<keyword evidence="9" id="KW-0297">G-protein coupled receptor</keyword>
<dbReference type="Proteomes" id="UP001166052">
    <property type="component" value="Unassembled WGS sequence"/>
</dbReference>
<feature type="transmembrane region" description="Helical" evidence="10">
    <location>
        <begin position="43"/>
        <end position="66"/>
    </location>
</feature>
<dbReference type="CDD" id="cd13954">
    <property type="entry name" value="7tmA_OR"/>
    <property type="match status" value="2"/>
</dbReference>
<evidence type="ECO:0000256" key="10">
    <source>
        <dbReference type="SAM" id="Phobius"/>
    </source>
</evidence>
<feature type="transmembrane region" description="Helical" evidence="10">
    <location>
        <begin position="280"/>
        <end position="308"/>
    </location>
</feature>
<dbReference type="InterPro" id="IPR000276">
    <property type="entry name" value="GPCR_Rhodpsn"/>
</dbReference>
<feature type="transmembrane region" description="Helical" evidence="10">
    <location>
        <begin position="252"/>
        <end position="274"/>
    </location>
</feature>
<dbReference type="InterPro" id="IPR017452">
    <property type="entry name" value="GPCR_Rhodpsn_7TM"/>
</dbReference>
<dbReference type="PROSITE" id="PS00237">
    <property type="entry name" value="G_PROTEIN_RECEP_F1_1"/>
    <property type="match status" value="2"/>
</dbReference>
<organism evidence="12 13">
    <name type="scientific">Polypterus senegalus</name>
    <name type="common">Senegal bichir</name>
    <dbReference type="NCBI Taxonomy" id="55291"/>
    <lineage>
        <taxon>Eukaryota</taxon>
        <taxon>Metazoa</taxon>
        <taxon>Chordata</taxon>
        <taxon>Craniata</taxon>
        <taxon>Vertebrata</taxon>
        <taxon>Euteleostomi</taxon>
        <taxon>Actinopterygii</taxon>
        <taxon>Polypteriformes</taxon>
        <taxon>Polypteridae</taxon>
        <taxon>Polypterus</taxon>
    </lineage>
</organism>
<feature type="transmembrane region" description="Helical" evidence="10">
    <location>
        <begin position="509"/>
        <end position="534"/>
    </location>
</feature>
<accession>A0ABS2YYJ2</accession>
<keyword evidence="13" id="KW-1185">Reference proteome</keyword>
<feature type="transmembrane region" description="Helical" evidence="10">
    <location>
        <begin position="916"/>
        <end position="936"/>
    </location>
</feature>
<name>A0ABS2YYJ2_POLSE</name>
<sequence>MYMIIFFGATEILLVAAMAYDRYVAVVKPLHYNVIVNLKTCILIAATVWILGFLIPLIPVIMASYLPFCGSNQIMHCFCDYATVTSLACTDVSSNAIGSLGFIIIFVYTPFIFVLWTYLKIITSVIKLKTEESHKKAFSMCFSHVIVVLLYYFSRAIDYIVLRIDSISYDGRILIGGLSYFFTPLVNPMIYSLRNEKIKDFILIGFPGLQDYNNILFGFFLVLFLVTCIGNLCILGLVILDQQLHTPMYFFLWNLALLDILMVTAITPKLLAVFLEHKTISFAACFVQMYMVISFGATEILLVAAMAYDRYVAVVKPLHYNVIINLKTCIVIAATVWILGFFLPLIPVIMASYLPFCGSNQIMHCFCDYPTVISLACTDVSSHAIGSLCLVLIVVYVPFIFVLWTYLKIITSVIKLKTEESHKKAFSMCFSHVIVVLLYYISTAIDYIVLRIDSISYDIRVLIGVLYFFTPMVNPMIYSLRNEKIKAAAQNITDFIIVGFPGLQDYHNVLFAAFLTLFLVTCTGNLSILCLVILDQRLHTPMYFFLWNLALLDVLIATALTPKMLAVFLSHNTLSFAECFLQMYFVISFGLTEIFLVAAMAYDRYIAVVKPLHYNVIINLKTCLTMAATVWILGFIIPLIPEMNNLNESLISITHFIIVGFPGLQEYQNVLFAAFLTLFLVTCTGNLSILCLVILDQRLHTPMYFFLWNLALLDVLIATALTPKMLAVFLSHNTLSFAECFLQMYFVISLGLTEIFLVAAMAYDRYVAVVKPLHYNVIINLKTCLTMAATVWILGFIIPLIPVALASYLPFCASNKIMHCFCDYPAVISLACADIEEHAIASLCLALTVIYVPFLFVLWTYFKIITFVLKLKTQESHKKAFSMCLSHVIIVLMYYISSAIVYIGLRIDSISYDGRIFIGGLNYFFTPMANPMIYSLRNKKIKAAVRKYFRLSNILPEMKQNSSSDA</sequence>
<dbReference type="SUPFAM" id="SSF81321">
    <property type="entry name" value="Family A G protein-coupled receptor-like"/>
    <property type="match status" value="4"/>
</dbReference>
<evidence type="ECO:0000256" key="1">
    <source>
        <dbReference type="ARBA" id="ARBA00004651"/>
    </source>
</evidence>
<keyword evidence="6 10" id="KW-1133">Transmembrane helix</keyword>
<keyword evidence="5" id="KW-0552">Olfaction</keyword>
<evidence type="ECO:0000256" key="4">
    <source>
        <dbReference type="ARBA" id="ARBA00022692"/>
    </source>
</evidence>
<feature type="transmembrane region" description="Helical" evidence="10">
    <location>
        <begin position="742"/>
        <end position="763"/>
    </location>
</feature>
<feature type="transmembrane region" description="Helical" evidence="10">
    <location>
        <begin position="707"/>
        <end position="730"/>
    </location>
</feature>
<feature type="domain" description="G-protein coupled receptors family 1 profile" evidence="11">
    <location>
        <begin position="230"/>
        <end position="478"/>
    </location>
</feature>
<dbReference type="Pfam" id="PF13853">
    <property type="entry name" value="7tm_4"/>
    <property type="match status" value="3"/>
</dbReference>
<keyword evidence="2" id="KW-1003">Cell membrane</keyword>
<feature type="transmembrane region" description="Helical" evidence="10">
    <location>
        <begin position="839"/>
        <end position="862"/>
    </location>
</feature>
<proteinExistence type="inferred from homology"/>
<evidence type="ECO:0000259" key="11">
    <source>
        <dbReference type="PROSITE" id="PS50262"/>
    </source>
</evidence>
<feature type="transmembrane region" description="Helical" evidence="10">
    <location>
        <begin position="215"/>
        <end position="240"/>
    </location>
</feature>
<dbReference type="PANTHER" id="PTHR26453">
    <property type="entry name" value="OLFACTORY RECEPTOR"/>
    <property type="match status" value="1"/>
</dbReference>
<feature type="transmembrane region" description="Helical" evidence="10">
    <location>
        <begin position="784"/>
        <end position="809"/>
    </location>
</feature>
<feature type="transmembrane region" description="Helical" evidence="10">
    <location>
        <begin position="670"/>
        <end position="695"/>
    </location>
</feature>
<comment type="subcellular location">
    <subcellularLocation>
        <location evidence="1">Cell membrane</location>
        <topology evidence="1">Multi-pass membrane protein</topology>
    </subcellularLocation>
</comment>
<evidence type="ECO:0000256" key="5">
    <source>
        <dbReference type="ARBA" id="ARBA00022725"/>
    </source>
</evidence>
<gene>
    <name evidence="12" type="primary">Or6n1_4</name>
    <name evidence="12" type="ORF">GTO92_0008796</name>
</gene>
<feature type="domain" description="G-protein coupled receptors family 1 profile" evidence="11">
    <location>
        <begin position="685"/>
        <end position="934"/>
    </location>
</feature>
<reference evidence="12" key="1">
    <citation type="journal article" date="2021" name="Cell">
        <title>Tracing the genetic footprints of vertebrate landing in non-teleost ray-finned fishes.</title>
        <authorList>
            <person name="Bi X."/>
            <person name="Wang K."/>
            <person name="Yang L."/>
            <person name="Pan H."/>
            <person name="Jiang H."/>
            <person name="Wei Q."/>
            <person name="Fang M."/>
            <person name="Yu H."/>
            <person name="Zhu C."/>
            <person name="Cai Y."/>
            <person name="He Y."/>
            <person name="Gan X."/>
            <person name="Zeng H."/>
            <person name="Yu D."/>
            <person name="Zhu Y."/>
            <person name="Jiang H."/>
            <person name="Qiu Q."/>
            <person name="Yang H."/>
            <person name="Zhang Y.E."/>
            <person name="Wang W."/>
            <person name="Zhu M."/>
            <person name="He S."/>
            <person name="Zhang G."/>
        </authorList>
    </citation>
    <scope>NUCLEOTIDE SEQUENCE</scope>
    <source>
        <strain evidence="12">Bchr_001</strain>
    </source>
</reference>
<feature type="transmembrane region" description="Helical" evidence="10">
    <location>
        <begin position="329"/>
        <end position="354"/>
    </location>
</feature>
<keyword evidence="3" id="KW-0716">Sensory transduction</keyword>
<feature type="domain" description="G-protein coupled receptors family 1 profile" evidence="11">
    <location>
        <begin position="1"/>
        <end position="191"/>
    </location>
</feature>
<feature type="transmembrane region" description="Helical" evidence="10">
    <location>
        <begin position="614"/>
        <end position="640"/>
    </location>
</feature>
<feature type="non-terminal residue" evidence="12">
    <location>
        <position position="966"/>
    </location>
</feature>
<feature type="transmembrane region" description="Helical" evidence="10">
    <location>
        <begin position="546"/>
        <end position="569"/>
    </location>
</feature>
<feature type="transmembrane region" description="Helical" evidence="10">
    <location>
        <begin position="883"/>
        <end position="904"/>
    </location>
</feature>
<dbReference type="Pfam" id="PF00001">
    <property type="entry name" value="7tm_1"/>
    <property type="match status" value="1"/>
</dbReference>
<dbReference type="PROSITE" id="PS50262">
    <property type="entry name" value="G_PROTEIN_RECEP_F1_2"/>
    <property type="match status" value="4"/>
</dbReference>
<keyword evidence="4 9" id="KW-0812">Transmembrane</keyword>
<comment type="similarity">
    <text evidence="9">Belongs to the G-protein coupled receptor 1 family.</text>
</comment>
<comment type="caution">
    <text evidence="12">The sequence shown here is derived from an EMBL/GenBank/DDBJ whole genome shotgun (WGS) entry which is preliminary data.</text>
</comment>
<evidence type="ECO:0000256" key="8">
    <source>
        <dbReference type="ARBA" id="ARBA00023224"/>
    </source>
</evidence>
<feature type="transmembrane region" description="Helical" evidence="10">
    <location>
        <begin position="96"/>
        <end position="117"/>
    </location>
</feature>
<dbReference type="PRINTS" id="PR00245">
    <property type="entry name" value="OLFACTORYR"/>
</dbReference>
<dbReference type="Gene3D" id="1.20.1070.10">
    <property type="entry name" value="Rhodopsin 7-helix transmembrane proteins"/>
    <property type="match status" value="4"/>
</dbReference>
<keyword evidence="8 9" id="KW-0807">Transducer</keyword>
<dbReference type="EMBL" id="JAAWVN010010553">
    <property type="protein sequence ID" value="MBN3291037.1"/>
    <property type="molecule type" value="Genomic_DNA"/>
</dbReference>
<feature type="transmembrane region" description="Helical" evidence="10">
    <location>
        <begin position="581"/>
        <end position="602"/>
    </location>
</feature>
<feature type="transmembrane region" description="Helical" evidence="10">
    <location>
        <begin position="384"/>
        <end position="407"/>
    </location>
</feature>
<evidence type="ECO:0000256" key="6">
    <source>
        <dbReference type="ARBA" id="ARBA00022989"/>
    </source>
</evidence>
<dbReference type="PRINTS" id="PR00237">
    <property type="entry name" value="GPCRRHODOPSN"/>
</dbReference>
<evidence type="ECO:0000256" key="9">
    <source>
        <dbReference type="RuleBase" id="RU000688"/>
    </source>
</evidence>
<evidence type="ECO:0000256" key="2">
    <source>
        <dbReference type="ARBA" id="ARBA00022475"/>
    </source>
</evidence>
<evidence type="ECO:0000313" key="12">
    <source>
        <dbReference type="EMBL" id="MBN3291037.1"/>
    </source>
</evidence>
<evidence type="ECO:0000256" key="7">
    <source>
        <dbReference type="ARBA" id="ARBA00023136"/>
    </source>
</evidence>
<feature type="non-terminal residue" evidence="12">
    <location>
        <position position="1"/>
    </location>
</feature>
<feature type="transmembrane region" description="Helical" evidence="10">
    <location>
        <begin position="137"/>
        <end position="153"/>
    </location>
</feature>
<feature type="domain" description="G-protein coupled receptors family 1 profile" evidence="11">
    <location>
        <begin position="524"/>
        <end position="639"/>
    </location>
</feature>
<evidence type="ECO:0000256" key="3">
    <source>
        <dbReference type="ARBA" id="ARBA00022606"/>
    </source>
</evidence>
<protein>
    <submittedName>
        <fullName evidence="12">OR6N1 protein</fullName>
    </submittedName>
</protein>
<evidence type="ECO:0000313" key="13">
    <source>
        <dbReference type="Proteomes" id="UP001166052"/>
    </source>
</evidence>
<dbReference type="InterPro" id="IPR000725">
    <property type="entry name" value="Olfact_rcpt"/>
</dbReference>
<keyword evidence="9" id="KW-0675">Receptor</keyword>
<keyword evidence="7 10" id="KW-0472">Membrane</keyword>
<feature type="transmembrane region" description="Helical" evidence="10">
    <location>
        <begin position="428"/>
        <end position="449"/>
    </location>
</feature>